<dbReference type="PANTHER" id="PTHR45629">
    <property type="entry name" value="SNF2/RAD54 FAMILY MEMBER"/>
    <property type="match status" value="1"/>
</dbReference>
<evidence type="ECO:0000259" key="3">
    <source>
        <dbReference type="PROSITE" id="PS51192"/>
    </source>
</evidence>
<organism evidence="5 6">
    <name type="scientific">Triparma verrucosa</name>
    <dbReference type="NCBI Taxonomy" id="1606542"/>
    <lineage>
        <taxon>Eukaryota</taxon>
        <taxon>Sar</taxon>
        <taxon>Stramenopiles</taxon>
        <taxon>Ochrophyta</taxon>
        <taxon>Bolidophyceae</taxon>
        <taxon>Parmales</taxon>
        <taxon>Triparmaceae</taxon>
        <taxon>Triparma</taxon>
    </lineage>
</organism>
<feature type="compositionally biased region" description="Low complexity" evidence="2">
    <location>
        <begin position="249"/>
        <end position="262"/>
    </location>
</feature>
<proteinExistence type="predicted"/>
<dbReference type="Gene3D" id="3.40.50.300">
    <property type="entry name" value="P-loop containing nucleotide triphosphate hydrolases"/>
    <property type="match status" value="1"/>
</dbReference>
<dbReference type="SMART" id="SM00487">
    <property type="entry name" value="DEXDc"/>
    <property type="match status" value="1"/>
</dbReference>
<dbReference type="Proteomes" id="UP001165160">
    <property type="component" value="Unassembled WGS sequence"/>
</dbReference>
<dbReference type="InterPro" id="IPR050496">
    <property type="entry name" value="SNF2_RAD54_helicase_repair"/>
</dbReference>
<keyword evidence="6" id="KW-1185">Reference proteome</keyword>
<dbReference type="CDD" id="cd18793">
    <property type="entry name" value="SF2_C_SNF"/>
    <property type="match status" value="1"/>
</dbReference>
<dbReference type="InterPro" id="IPR014001">
    <property type="entry name" value="Helicase_ATP-bd"/>
</dbReference>
<dbReference type="PANTHER" id="PTHR45629:SF7">
    <property type="entry name" value="DNA EXCISION REPAIR PROTEIN ERCC-6-RELATED"/>
    <property type="match status" value="1"/>
</dbReference>
<dbReference type="PROSITE" id="PS51194">
    <property type="entry name" value="HELICASE_CTER"/>
    <property type="match status" value="1"/>
</dbReference>
<accession>A0A9W7F1U0</accession>
<reference evidence="6" key="1">
    <citation type="journal article" date="2023" name="Commun. Biol.">
        <title>Genome analysis of Parmales, the sister group of diatoms, reveals the evolutionary specialization of diatoms from phago-mixotrophs to photoautotrophs.</title>
        <authorList>
            <person name="Ban H."/>
            <person name="Sato S."/>
            <person name="Yoshikawa S."/>
            <person name="Yamada K."/>
            <person name="Nakamura Y."/>
            <person name="Ichinomiya M."/>
            <person name="Sato N."/>
            <person name="Blanc-Mathieu R."/>
            <person name="Endo H."/>
            <person name="Kuwata A."/>
            <person name="Ogata H."/>
        </authorList>
    </citation>
    <scope>NUCLEOTIDE SEQUENCE [LARGE SCALE GENOMIC DNA]</scope>
    <source>
        <strain evidence="6">NIES 3699</strain>
    </source>
</reference>
<dbReference type="SMART" id="SM00490">
    <property type="entry name" value="HELICc"/>
    <property type="match status" value="1"/>
</dbReference>
<dbReference type="GO" id="GO:0005524">
    <property type="term" value="F:ATP binding"/>
    <property type="evidence" value="ECO:0007669"/>
    <property type="project" value="InterPro"/>
</dbReference>
<protein>
    <submittedName>
        <fullName evidence="5">Uncharacterized protein</fullName>
    </submittedName>
</protein>
<feature type="region of interest" description="Disordered" evidence="2">
    <location>
        <begin position="141"/>
        <end position="204"/>
    </location>
</feature>
<dbReference type="Pfam" id="PF00271">
    <property type="entry name" value="Helicase_C"/>
    <property type="match status" value="1"/>
</dbReference>
<dbReference type="GO" id="GO:0005634">
    <property type="term" value="C:nucleus"/>
    <property type="evidence" value="ECO:0007669"/>
    <property type="project" value="TreeGrafter"/>
</dbReference>
<dbReference type="Pfam" id="PF00176">
    <property type="entry name" value="SNF2-rel_dom"/>
    <property type="match status" value="1"/>
</dbReference>
<gene>
    <name evidence="5" type="ORF">TrVE_jg3040</name>
</gene>
<sequence>MESAILSSLGVGVEEASSSSNRVINAALVKSAPSIIQSIDGQNRLVSFFPQPARTQSSSASSSASNNGPHFLRSLLPYPNPNQHYLNLPLLRTLLSKTRSALRQSQILHSDSLRLKEQMLLSLILLCNGTYENDVDLQNEEGEEKRLKNEITKQSLRQQAAKRATEKASAQKKPPRSPDPAEITKKPSIKKNRREEYVDTSKSEVEDLIRKGVLTPLDVVARKKSKVTEGGANSEDKTDRIERKKKKLTATNASTTTSSRIRPPTPPLRRPPTPPLRRPPTPPTRLTASTTTSSSKPRKKSRSPTPPPSSTSVPTLTCPLCSRLVSIPSGNPDIIMSKHMDKCSTRKRNNRTSLDELEEMDVQPFAKGGDLEDEEFKELEGLEFSVDSSDGEVEALTIGEVSELLGVFGEDGTAPNTTTTSKKPKSKKKVSRSISPSFRGFRDDIDPEYYNLRLQDWRDSIDNVDSALQTSLSPQSSRPGTQTLTGGLKIPAYINDRLFEYQRTGLKWMWQLWGVRAGGVVGDEMGLGKTVQVAAFLGVMGLNKKADSVLIVAPATMLQHWMNELGKWAPGFRRILLHKSGDDEGYDKDNIVGMLRHLDRWLLKRRKQLAAEKRLRDGMGEAGVEEFETGAGYAVVTTYESLKKDDKALLYHNWSYVVLDEGQKIRNPDTEVTLMCKSLRTVHRLLLSGTPIQNNLRELWSLFDFVHPGRLGTLPAFEVEFADPIKVGGFTNASPMQVQLAYRCAMVLKDLIGPYLLRRQKKDIKEVTRMPGKTEQVLFCRLSARQRHMYSAYLRSGEVSDVVTGRTRCFRAIGILRKLCNHPDLVCQNDNDKVVHFVRYGTSELINGVRKKGEGDDGLDDDDVDIDVDADAEDDDDDEDNQFSFVNRSGKLQVLAKILPLWKEQGHRVLIFSQTRMMLNLIQKFVEKKGFNFRRMDGNTNVAARQVLVDKFNNDESIFGMLLTTKTGGVGVNFVGANRIILFDPDWNPQTDRQANERAWRFGQKKEVTVYRLITAGTIEEKIYHRQIFKTALSNKVLQDPRQRRLFSAGDLKDFFTLKAEQSTVADGGDGITETGDLMRGVGVVTGDTKKKKAKKRNNEIGVEGQTVVSERPPTDTQKTLKAVLTSKGLVGVFDHDFVDTSSDKSQHIRQLEDEARSIAAEAKKSLRESVAGAAPTFQPTFTGKFGGGGGGPDGGGSSKLLQRIHARRREIAGEGAGGRAVDQEETIGKAIKEKYTTLMKRIRDYIIEKGGEVNGGGPTTKQLLNAFRDVPDNEAAVFKRMLHQLGRLEKGRWRLKDLAYEEFEDGLGGGGGGGGGGGVEEGAL</sequence>
<feature type="region of interest" description="Disordered" evidence="2">
    <location>
        <begin position="225"/>
        <end position="316"/>
    </location>
</feature>
<dbReference type="InterPro" id="IPR001650">
    <property type="entry name" value="Helicase_C-like"/>
</dbReference>
<feature type="compositionally biased region" description="Basic and acidic residues" evidence="2">
    <location>
        <begin position="193"/>
        <end position="204"/>
    </location>
</feature>
<evidence type="ECO:0000259" key="4">
    <source>
        <dbReference type="PROSITE" id="PS51194"/>
    </source>
</evidence>
<dbReference type="FunFam" id="3.40.50.10810:FF:000094">
    <property type="entry name" value="DNA excision repair protein ERCC-6"/>
    <property type="match status" value="1"/>
</dbReference>
<dbReference type="InterPro" id="IPR000330">
    <property type="entry name" value="SNF2_N"/>
</dbReference>
<dbReference type="PROSITE" id="PS51192">
    <property type="entry name" value="HELICASE_ATP_BIND_1"/>
    <property type="match status" value="1"/>
</dbReference>
<evidence type="ECO:0000313" key="6">
    <source>
        <dbReference type="Proteomes" id="UP001165160"/>
    </source>
</evidence>
<feature type="region of interest" description="Disordered" evidence="2">
    <location>
        <begin position="409"/>
        <end position="434"/>
    </location>
</feature>
<keyword evidence="1" id="KW-0378">Hydrolase</keyword>
<dbReference type="InterPro" id="IPR038718">
    <property type="entry name" value="SNF2-like_sf"/>
</dbReference>
<evidence type="ECO:0000256" key="1">
    <source>
        <dbReference type="ARBA" id="ARBA00022801"/>
    </source>
</evidence>
<evidence type="ECO:0000256" key="2">
    <source>
        <dbReference type="SAM" id="MobiDB-lite"/>
    </source>
</evidence>
<feature type="compositionally biased region" description="Low complexity" evidence="2">
    <location>
        <begin position="284"/>
        <end position="295"/>
    </location>
</feature>
<dbReference type="GO" id="GO:0016787">
    <property type="term" value="F:hydrolase activity"/>
    <property type="evidence" value="ECO:0007669"/>
    <property type="project" value="UniProtKB-KW"/>
</dbReference>
<dbReference type="SUPFAM" id="SSF52540">
    <property type="entry name" value="P-loop containing nucleoside triphosphate hydrolases"/>
    <property type="match status" value="2"/>
</dbReference>
<feature type="domain" description="Helicase C-terminal" evidence="4">
    <location>
        <begin position="893"/>
        <end position="1053"/>
    </location>
</feature>
<feature type="compositionally biased region" description="Pro residues" evidence="2">
    <location>
        <begin position="263"/>
        <end position="283"/>
    </location>
</feature>
<dbReference type="Gene3D" id="3.40.50.10810">
    <property type="entry name" value="Tandem AAA-ATPase domain"/>
    <property type="match status" value="1"/>
</dbReference>
<dbReference type="InterPro" id="IPR049730">
    <property type="entry name" value="SNF2/RAD54-like_C"/>
</dbReference>
<dbReference type="InterPro" id="IPR027417">
    <property type="entry name" value="P-loop_NTPase"/>
</dbReference>
<comment type="caution">
    <text evidence="5">The sequence shown here is derived from an EMBL/GenBank/DDBJ whole genome shotgun (WGS) entry which is preliminary data.</text>
</comment>
<dbReference type="GO" id="GO:0008094">
    <property type="term" value="F:ATP-dependent activity, acting on DNA"/>
    <property type="evidence" value="ECO:0007669"/>
    <property type="project" value="TreeGrafter"/>
</dbReference>
<feature type="compositionally biased region" description="Basic residues" evidence="2">
    <location>
        <begin position="422"/>
        <end position="431"/>
    </location>
</feature>
<dbReference type="EMBL" id="BRXX01000227">
    <property type="protein sequence ID" value="GMH98930.1"/>
    <property type="molecule type" value="Genomic_DNA"/>
</dbReference>
<name>A0A9W7F1U0_9STRA</name>
<dbReference type="GO" id="GO:0006283">
    <property type="term" value="P:transcription-coupled nucleotide-excision repair"/>
    <property type="evidence" value="ECO:0007669"/>
    <property type="project" value="TreeGrafter"/>
</dbReference>
<evidence type="ECO:0000313" key="5">
    <source>
        <dbReference type="EMBL" id="GMH98930.1"/>
    </source>
</evidence>
<feature type="domain" description="Helicase ATP-binding" evidence="3">
    <location>
        <begin position="510"/>
        <end position="709"/>
    </location>
</feature>